<protein>
    <submittedName>
        <fullName evidence="2">Uncharacterized GST-like protein yfcF</fullName>
    </submittedName>
</protein>
<proteinExistence type="predicted"/>
<dbReference type="CDD" id="cd00570">
    <property type="entry name" value="GST_N_family"/>
    <property type="match status" value="1"/>
</dbReference>
<dbReference type="CDD" id="cd03195">
    <property type="entry name" value="GST_C_4"/>
    <property type="match status" value="1"/>
</dbReference>
<evidence type="ECO:0000313" key="2">
    <source>
        <dbReference type="EMBL" id="VEA70258.1"/>
    </source>
</evidence>
<evidence type="ECO:0000313" key="3">
    <source>
        <dbReference type="Proteomes" id="UP000271603"/>
    </source>
</evidence>
<dbReference type="InterPro" id="IPR036282">
    <property type="entry name" value="Glutathione-S-Trfase_C_sf"/>
</dbReference>
<dbReference type="InterPro" id="IPR034338">
    <property type="entry name" value="GST_4_C"/>
</dbReference>
<dbReference type="EMBL" id="LR134155">
    <property type="protein sequence ID" value="VEA70258.1"/>
    <property type="molecule type" value="Genomic_DNA"/>
</dbReference>
<dbReference type="InterPro" id="IPR004045">
    <property type="entry name" value="Glutathione_S-Trfase_N"/>
</dbReference>
<dbReference type="GO" id="GO:0006559">
    <property type="term" value="P:L-phenylalanine catabolic process"/>
    <property type="evidence" value="ECO:0007669"/>
    <property type="project" value="TreeGrafter"/>
</dbReference>
<gene>
    <name evidence="2" type="primary">yfcF</name>
    <name evidence="2" type="ORF">NCTC9419_01752</name>
</gene>
<evidence type="ECO:0000259" key="1">
    <source>
        <dbReference type="PROSITE" id="PS50404"/>
    </source>
</evidence>
<dbReference type="GO" id="GO:0016034">
    <property type="term" value="F:maleylacetoacetate isomerase activity"/>
    <property type="evidence" value="ECO:0007669"/>
    <property type="project" value="TreeGrafter"/>
</dbReference>
<dbReference type="SFLD" id="SFLDG00358">
    <property type="entry name" value="Main_(cytGST)"/>
    <property type="match status" value="1"/>
</dbReference>
<name>A0A447QJI6_SERRU</name>
<feature type="domain" description="GST N-terminal" evidence="1">
    <location>
        <begin position="6"/>
        <end position="87"/>
    </location>
</feature>
<dbReference type="NCBIfam" id="NF011693">
    <property type="entry name" value="PRK15113.1"/>
    <property type="match status" value="1"/>
</dbReference>
<dbReference type="SUPFAM" id="SSF47616">
    <property type="entry name" value="GST C-terminal domain-like"/>
    <property type="match status" value="1"/>
</dbReference>
<dbReference type="STRING" id="61652.AXX16_1112"/>
<dbReference type="PROSITE" id="PS50404">
    <property type="entry name" value="GST_NTER"/>
    <property type="match status" value="1"/>
</dbReference>
<dbReference type="Proteomes" id="UP000271603">
    <property type="component" value="Chromosome"/>
</dbReference>
<dbReference type="Pfam" id="PF14834">
    <property type="entry name" value="GST_C_4"/>
    <property type="match status" value="1"/>
</dbReference>
<dbReference type="PANTHER" id="PTHR42673:SF21">
    <property type="entry name" value="GLUTATHIONE S-TRANSFERASE YFCF"/>
    <property type="match status" value="1"/>
</dbReference>
<dbReference type="InterPro" id="IPR036249">
    <property type="entry name" value="Thioredoxin-like_sf"/>
</dbReference>
<dbReference type="Gene3D" id="1.20.1050.10">
    <property type="match status" value="1"/>
</dbReference>
<dbReference type="GO" id="GO:0006749">
    <property type="term" value="P:glutathione metabolic process"/>
    <property type="evidence" value="ECO:0007669"/>
    <property type="project" value="TreeGrafter"/>
</dbReference>
<dbReference type="PANTHER" id="PTHR42673">
    <property type="entry name" value="MALEYLACETOACETATE ISOMERASE"/>
    <property type="match status" value="1"/>
</dbReference>
<accession>A0A447QJI6</accession>
<dbReference type="AlphaFoldDB" id="A0A447QJI6"/>
<dbReference type="GO" id="GO:0004364">
    <property type="term" value="F:glutathione transferase activity"/>
    <property type="evidence" value="ECO:0007669"/>
    <property type="project" value="TreeGrafter"/>
</dbReference>
<dbReference type="Gene3D" id="3.40.30.10">
    <property type="entry name" value="Glutaredoxin"/>
    <property type="match status" value="1"/>
</dbReference>
<dbReference type="InterPro" id="IPR040079">
    <property type="entry name" value="Glutathione_S-Trfase"/>
</dbReference>
<reference evidence="2 3" key="1">
    <citation type="submission" date="2018-12" db="EMBL/GenBank/DDBJ databases">
        <authorList>
            <consortium name="Pathogen Informatics"/>
        </authorList>
    </citation>
    <scope>NUCLEOTIDE SEQUENCE [LARGE SCALE GENOMIC DNA]</scope>
    <source>
        <strain evidence="2 3">NCTC9419</strain>
    </source>
</reference>
<organism evidence="2 3">
    <name type="scientific">Serratia rubidaea</name>
    <name type="common">Serratia marinorubra</name>
    <dbReference type="NCBI Taxonomy" id="61652"/>
    <lineage>
        <taxon>Bacteria</taxon>
        <taxon>Pseudomonadati</taxon>
        <taxon>Pseudomonadota</taxon>
        <taxon>Gammaproteobacteria</taxon>
        <taxon>Enterobacterales</taxon>
        <taxon>Yersiniaceae</taxon>
        <taxon>Serratia</taxon>
    </lineage>
</organism>
<dbReference type="Pfam" id="PF13417">
    <property type="entry name" value="GST_N_3"/>
    <property type="match status" value="1"/>
</dbReference>
<dbReference type="SFLD" id="SFLDS00019">
    <property type="entry name" value="Glutathione_Transferase_(cytos"/>
    <property type="match status" value="1"/>
</dbReference>
<dbReference type="SUPFAM" id="SSF52833">
    <property type="entry name" value="Thioredoxin-like"/>
    <property type="match status" value="1"/>
</dbReference>
<sequence>MSQSDAVLYTDANFFSPYAMSVFIALREKNIPFTVKPIDLSRGEHQHAAYTDISPIQRIPALTHDGFTLCESSAIDEYLEELFPHSPLYPADVRQRAQAREVQAWLRSDLAPLRAERPTEVIFNGEKRPALSADGQAAAEKLVAVAGGLLAHGQENLFGDWCIADSDLALMLNRLAMNGDPLPDTLQRYAQRQWQRPSLQAWLALSAGKS</sequence>